<dbReference type="AlphaFoldDB" id="A0A2K1XE53"/>
<gene>
    <name evidence="1" type="ORF">POPTR_016G113000</name>
</gene>
<evidence type="ECO:0000313" key="1">
    <source>
        <dbReference type="EMBL" id="PNS99054.1"/>
    </source>
</evidence>
<dbReference type="PANTHER" id="PTHR33437:SF2">
    <property type="entry name" value="OS06G0361200 PROTEIN"/>
    <property type="match status" value="1"/>
</dbReference>
<evidence type="ECO:0000313" key="2">
    <source>
        <dbReference type="Proteomes" id="UP000006729"/>
    </source>
</evidence>
<accession>A0A2K1XE53</accession>
<proteinExistence type="predicted"/>
<protein>
    <recommendedName>
        <fullName evidence="3">Retrotransposon gag domain-containing protein</fullName>
    </recommendedName>
</protein>
<name>A0A2K1XE53_POPTR</name>
<dbReference type="Proteomes" id="UP000006729">
    <property type="component" value="Chromosome 16"/>
</dbReference>
<dbReference type="InParanoid" id="A0A2K1XE53"/>
<dbReference type="EMBL" id="CM009305">
    <property type="protein sequence ID" value="PNS99054.1"/>
    <property type="molecule type" value="Genomic_DNA"/>
</dbReference>
<organism evidence="1 2">
    <name type="scientific">Populus trichocarpa</name>
    <name type="common">Western balsam poplar</name>
    <name type="synonym">Populus balsamifera subsp. trichocarpa</name>
    <dbReference type="NCBI Taxonomy" id="3694"/>
    <lineage>
        <taxon>Eukaryota</taxon>
        <taxon>Viridiplantae</taxon>
        <taxon>Streptophyta</taxon>
        <taxon>Embryophyta</taxon>
        <taxon>Tracheophyta</taxon>
        <taxon>Spermatophyta</taxon>
        <taxon>Magnoliopsida</taxon>
        <taxon>eudicotyledons</taxon>
        <taxon>Gunneridae</taxon>
        <taxon>Pentapetalae</taxon>
        <taxon>rosids</taxon>
        <taxon>fabids</taxon>
        <taxon>Malpighiales</taxon>
        <taxon>Salicaceae</taxon>
        <taxon>Saliceae</taxon>
        <taxon>Populus</taxon>
    </lineage>
</organism>
<reference evidence="1 2" key="1">
    <citation type="journal article" date="2006" name="Science">
        <title>The genome of black cottonwood, Populus trichocarpa (Torr. &amp; Gray).</title>
        <authorList>
            <person name="Tuskan G.A."/>
            <person name="Difazio S."/>
            <person name="Jansson S."/>
            <person name="Bohlmann J."/>
            <person name="Grigoriev I."/>
            <person name="Hellsten U."/>
            <person name="Putnam N."/>
            <person name="Ralph S."/>
            <person name="Rombauts S."/>
            <person name="Salamov A."/>
            <person name="Schein J."/>
            <person name="Sterck L."/>
            <person name="Aerts A."/>
            <person name="Bhalerao R.R."/>
            <person name="Bhalerao R.P."/>
            <person name="Blaudez D."/>
            <person name="Boerjan W."/>
            <person name="Brun A."/>
            <person name="Brunner A."/>
            <person name="Busov V."/>
            <person name="Campbell M."/>
            <person name="Carlson J."/>
            <person name="Chalot M."/>
            <person name="Chapman J."/>
            <person name="Chen G.L."/>
            <person name="Cooper D."/>
            <person name="Coutinho P.M."/>
            <person name="Couturier J."/>
            <person name="Covert S."/>
            <person name="Cronk Q."/>
            <person name="Cunningham R."/>
            <person name="Davis J."/>
            <person name="Degroeve S."/>
            <person name="Dejardin A."/>
            <person name="Depamphilis C."/>
            <person name="Detter J."/>
            <person name="Dirks B."/>
            <person name="Dubchak I."/>
            <person name="Duplessis S."/>
            <person name="Ehlting J."/>
            <person name="Ellis B."/>
            <person name="Gendler K."/>
            <person name="Goodstein D."/>
            <person name="Gribskov M."/>
            <person name="Grimwood J."/>
            <person name="Groover A."/>
            <person name="Gunter L."/>
            <person name="Hamberger B."/>
            <person name="Heinze B."/>
            <person name="Helariutta Y."/>
            <person name="Henrissat B."/>
            <person name="Holligan D."/>
            <person name="Holt R."/>
            <person name="Huang W."/>
            <person name="Islam-Faridi N."/>
            <person name="Jones S."/>
            <person name="Jones-Rhoades M."/>
            <person name="Jorgensen R."/>
            <person name="Joshi C."/>
            <person name="Kangasjarvi J."/>
            <person name="Karlsson J."/>
            <person name="Kelleher C."/>
            <person name="Kirkpatrick R."/>
            <person name="Kirst M."/>
            <person name="Kohler A."/>
            <person name="Kalluri U."/>
            <person name="Larimer F."/>
            <person name="Leebens-Mack J."/>
            <person name="Leple J.C."/>
            <person name="Locascio P."/>
            <person name="Lou Y."/>
            <person name="Lucas S."/>
            <person name="Martin F."/>
            <person name="Montanini B."/>
            <person name="Napoli C."/>
            <person name="Nelson D.R."/>
            <person name="Nelson C."/>
            <person name="Nieminen K."/>
            <person name="Nilsson O."/>
            <person name="Pereda V."/>
            <person name="Peter G."/>
            <person name="Philippe R."/>
            <person name="Pilate G."/>
            <person name="Poliakov A."/>
            <person name="Razumovskaya J."/>
            <person name="Richardson P."/>
            <person name="Rinaldi C."/>
            <person name="Ritland K."/>
            <person name="Rouze P."/>
            <person name="Ryaboy D."/>
            <person name="Schmutz J."/>
            <person name="Schrader J."/>
            <person name="Segerman B."/>
            <person name="Shin H."/>
            <person name="Siddiqui A."/>
            <person name="Sterky F."/>
            <person name="Terry A."/>
            <person name="Tsai C.J."/>
            <person name="Uberbacher E."/>
            <person name="Unneberg P."/>
            <person name="Vahala J."/>
            <person name="Wall K."/>
            <person name="Wessler S."/>
            <person name="Yang G."/>
            <person name="Yin T."/>
            <person name="Douglas C."/>
            <person name="Marra M."/>
            <person name="Sandberg G."/>
            <person name="Van de Peer Y."/>
            <person name="Rokhsar D."/>
        </authorList>
    </citation>
    <scope>NUCLEOTIDE SEQUENCE [LARGE SCALE GENOMIC DNA]</scope>
    <source>
        <strain evidence="2">cv. Nisqually</strain>
    </source>
</reference>
<sequence>MANLTKLVEGLLTSFKAKDYEITKLMNKLESINEGGQSSATKAFQVDQLDVIKDSTIGAVRNICIITDVSFTTNQLKKLIKKVITDQIESSIQLLYSYAKPCTQRIDLLKMSLSYQPPKFQQFDGKGNSRQHIAHFVETCNNVGTNSDLMVKQLVRSFLESWEQLEREFFNCFYNTRCMVSMIELTNARIKPKSFEELATRAHDIEFSIAAAESSLLHIQGPKRNKPEGHRFRKSALKVKGKQSLVVNSAAIKDDLLEANLIEFPEVKHPKEAKQMDNLNYCKYHHLINHPVEKCFVLKDKIMRLHEIRDIVFNDEITTFNITTMINLCPHYSSPTISFGFFEPIKFGIILPTTFTISSIREEVFPAQTLRKPVTLNEYMLSEMRRMENVFVACYHVDEEKTPTKKVMTESHDDFSNLPHNVCTTKISFNDEDLLLGSKLHSRPLFIKGYVDEKMVNCILVDDGSTVNILPIKTMKELEIPIDELFPSHLMIQGFNQ</sequence>
<keyword evidence="2" id="KW-1185">Reference proteome</keyword>
<dbReference type="PANTHER" id="PTHR33437">
    <property type="entry name" value="OS06G0361200 PROTEIN"/>
    <property type="match status" value="1"/>
</dbReference>
<evidence type="ECO:0008006" key="3">
    <source>
        <dbReference type="Google" id="ProtNLM"/>
    </source>
</evidence>